<feature type="transmembrane region" description="Helical" evidence="1">
    <location>
        <begin position="90"/>
        <end position="108"/>
    </location>
</feature>
<proteinExistence type="predicted"/>
<keyword evidence="3" id="KW-1185">Reference proteome</keyword>
<evidence type="ECO:0000313" key="2">
    <source>
        <dbReference type="EMBL" id="SOD94544.1"/>
    </source>
</evidence>
<feature type="transmembrane region" description="Helical" evidence="1">
    <location>
        <begin position="275"/>
        <end position="296"/>
    </location>
</feature>
<reference evidence="3" key="1">
    <citation type="submission" date="2017-09" db="EMBL/GenBank/DDBJ databases">
        <authorList>
            <person name="Varghese N."/>
            <person name="Submissions S."/>
        </authorList>
    </citation>
    <scope>NUCLEOTIDE SEQUENCE [LARGE SCALE GENOMIC DNA]</scope>
    <source>
        <strain evidence="3">DSM 44270</strain>
    </source>
</reference>
<accession>A0A286GHT5</accession>
<feature type="transmembrane region" description="Helical" evidence="1">
    <location>
        <begin position="21"/>
        <end position="41"/>
    </location>
</feature>
<name>A0A286GHT5_9ACTN</name>
<dbReference type="OrthoDB" id="3778591at2"/>
<feature type="transmembrane region" description="Helical" evidence="1">
    <location>
        <begin position="364"/>
        <end position="383"/>
    </location>
</feature>
<gene>
    <name evidence="2" type="ORF">SAMN06272739_0891</name>
</gene>
<feature type="transmembrane region" description="Helical" evidence="1">
    <location>
        <begin position="215"/>
        <end position="238"/>
    </location>
</feature>
<feature type="transmembrane region" description="Helical" evidence="1">
    <location>
        <begin position="120"/>
        <end position="136"/>
    </location>
</feature>
<keyword evidence="1" id="KW-0812">Transmembrane</keyword>
<feature type="transmembrane region" description="Helical" evidence="1">
    <location>
        <begin position="61"/>
        <end position="78"/>
    </location>
</feature>
<feature type="transmembrane region" description="Helical" evidence="1">
    <location>
        <begin position="308"/>
        <end position="329"/>
    </location>
</feature>
<organism evidence="2 3">
    <name type="scientific">Blastococcus haudaquaticus</name>
    <dbReference type="NCBI Taxonomy" id="1938745"/>
    <lineage>
        <taxon>Bacteria</taxon>
        <taxon>Bacillati</taxon>
        <taxon>Actinomycetota</taxon>
        <taxon>Actinomycetes</taxon>
        <taxon>Geodermatophilales</taxon>
        <taxon>Geodermatophilaceae</taxon>
        <taxon>Blastococcus</taxon>
    </lineage>
</organism>
<evidence type="ECO:0000256" key="1">
    <source>
        <dbReference type="SAM" id="Phobius"/>
    </source>
</evidence>
<keyword evidence="1" id="KW-0472">Membrane</keyword>
<protein>
    <recommendedName>
        <fullName evidence="4">4-amino-4-deoxy-L-arabinose transferase</fullName>
    </recommendedName>
</protein>
<dbReference type="AlphaFoldDB" id="A0A286GHT5"/>
<evidence type="ECO:0008006" key="4">
    <source>
        <dbReference type="Google" id="ProtNLM"/>
    </source>
</evidence>
<dbReference type="Proteomes" id="UP000219482">
    <property type="component" value="Unassembled WGS sequence"/>
</dbReference>
<dbReference type="RefSeq" id="WP_097182649.1">
    <property type="nucleotide sequence ID" value="NZ_OCNK01000001.1"/>
</dbReference>
<dbReference type="EMBL" id="OCNK01000001">
    <property type="protein sequence ID" value="SOD94544.1"/>
    <property type="molecule type" value="Genomic_DNA"/>
</dbReference>
<feature type="transmembrane region" description="Helical" evidence="1">
    <location>
        <begin position="143"/>
        <end position="162"/>
    </location>
</feature>
<sequence length="508" mass="53386">MTVRSTSSGHDGRARTTTKRFLGVLCLAVVLVRLTYLPRPLRNDEGGYLLVARHWHTGGEFLYGDYFVDRPPLLLLLFKVAALTEWDQAIRALAIPFVVLFVLAGWHAGRLLGGDAGGRWAAVVAAGLLCSPGLAADQADGELFGAVLVMVALALALTAWHADPPGSAGWWAAGAGAAAAAAPLVKQNLLEGVLFLAGLVLFTRWGRDETARRRALLVASAAAAGALVVCALAGLWLASSAVEPAAAWRDLVGFRGAALDAIWSSNPDATIRRGAQLLVLGVVGGLLPVVVVWLLGARRDLAQGSPEGRTITALVLFGVAAITAGGSFWPAYLLQLAPAAVLAVAVVAPRATVAGAWMRGCSRVVVGAAALGTTVAVVLHASVPSLWAGQRVGEWLADSKAPSDTGVVAYGLPSVLETADMSSPYPHLWSVPMRTADPDQARLRATLAGPRAPAWIVQVTALDAWHIDDGARLRDLVHDRYRVVATICGYRVWLRQDLTRELSAPPSC</sequence>
<keyword evidence="1" id="KW-1133">Transmembrane helix</keyword>
<evidence type="ECO:0000313" key="3">
    <source>
        <dbReference type="Proteomes" id="UP000219482"/>
    </source>
</evidence>
<feature type="transmembrane region" description="Helical" evidence="1">
    <location>
        <begin position="335"/>
        <end position="357"/>
    </location>
</feature>